<accession>A0A316EC96</accession>
<dbReference type="PANTHER" id="PTHR36435">
    <property type="entry name" value="SLR1288 PROTEIN"/>
    <property type="match status" value="1"/>
</dbReference>
<keyword evidence="4" id="KW-1185">Reference proteome</keyword>
<evidence type="ECO:0000259" key="2">
    <source>
        <dbReference type="Pfam" id="PF02517"/>
    </source>
</evidence>
<feature type="transmembrane region" description="Helical" evidence="1">
    <location>
        <begin position="245"/>
        <end position="265"/>
    </location>
</feature>
<dbReference type="EMBL" id="QGGO01000003">
    <property type="protein sequence ID" value="PWK28502.1"/>
    <property type="molecule type" value="Genomic_DNA"/>
</dbReference>
<dbReference type="PANTHER" id="PTHR36435:SF1">
    <property type="entry name" value="CAAX AMINO TERMINAL PROTEASE FAMILY PROTEIN"/>
    <property type="match status" value="1"/>
</dbReference>
<organism evidence="3 4">
    <name type="scientific">Arcicella aurantiaca</name>
    <dbReference type="NCBI Taxonomy" id="591202"/>
    <lineage>
        <taxon>Bacteria</taxon>
        <taxon>Pseudomonadati</taxon>
        <taxon>Bacteroidota</taxon>
        <taxon>Cytophagia</taxon>
        <taxon>Cytophagales</taxon>
        <taxon>Flectobacillaceae</taxon>
        <taxon>Arcicella</taxon>
    </lineage>
</organism>
<gene>
    <name evidence="3" type="ORF">LV89_00706</name>
</gene>
<feature type="transmembrane region" description="Helical" evidence="1">
    <location>
        <begin position="65"/>
        <end position="89"/>
    </location>
</feature>
<dbReference type="InterPro" id="IPR052710">
    <property type="entry name" value="CAAX_protease"/>
</dbReference>
<feature type="transmembrane region" description="Helical" evidence="1">
    <location>
        <begin position="281"/>
        <end position="301"/>
    </location>
</feature>
<keyword evidence="1" id="KW-0812">Transmembrane</keyword>
<dbReference type="Proteomes" id="UP000245489">
    <property type="component" value="Unassembled WGS sequence"/>
</dbReference>
<feature type="domain" description="CAAX prenyl protease 2/Lysostaphin resistance protein A-like" evidence="2">
    <location>
        <begin position="169"/>
        <end position="257"/>
    </location>
</feature>
<keyword evidence="1" id="KW-1133">Transmembrane helix</keyword>
<evidence type="ECO:0000256" key="1">
    <source>
        <dbReference type="SAM" id="Phobius"/>
    </source>
</evidence>
<feature type="transmembrane region" description="Helical" evidence="1">
    <location>
        <begin position="20"/>
        <end position="45"/>
    </location>
</feature>
<name>A0A316EC96_9BACT</name>
<feature type="transmembrane region" description="Helical" evidence="1">
    <location>
        <begin position="110"/>
        <end position="128"/>
    </location>
</feature>
<evidence type="ECO:0000313" key="4">
    <source>
        <dbReference type="Proteomes" id="UP000245489"/>
    </source>
</evidence>
<dbReference type="GO" id="GO:0080120">
    <property type="term" value="P:CAAX-box protein maturation"/>
    <property type="evidence" value="ECO:0007669"/>
    <property type="project" value="UniProtKB-ARBA"/>
</dbReference>
<keyword evidence="1" id="KW-0472">Membrane</keyword>
<dbReference type="RefSeq" id="WP_109741494.1">
    <property type="nucleotide sequence ID" value="NZ_QGGO01000003.1"/>
</dbReference>
<reference evidence="3 4" key="1">
    <citation type="submission" date="2018-05" db="EMBL/GenBank/DDBJ databases">
        <title>Genomic Encyclopedia of Archaeal and Bacterial Type Strains, Phase II (KMG-II): from individual species to whole genera.</title>
        <authorList>
            <person name="Goeker M."/>
        </authorList>
    </citation>
    <scope>NUCLEOTIDE SEQUENCE [LARGE SCALE GENOMIC DNA]</scope>
    <source>
        <strain evidence="3 4">DSM 22214</strain>
    </source>
</reference>
<comment type="caution">
    <text evidence="3">The sequence shown here is derived from an EMBL/GenBank/DDBJ whole genome shotgun (WGS) entry which is preliminary data.</text>
</comment>
<proteinExistence type="predicted"/>
<dbReference type="GO" id="GO:0004175">
    <property type="term" value="F:endopeptidase activity"/>
    <property type="evidence" value="ECO:0007669"/>
    <property type="project" value="UniProtKB-ARBA"/>
</dbReference>
<dbReference type="Pfam" id="PF02517">
    <property type="entry name" value="Rce1-like"/>
    <property type="match status" value="1"/>
</dbReference>
<protein>
    <recommendedName>
        <fullName evidence="2">CAAX prenyl protease 2/Lysostaphin resistance protein A-like domain-containing protein</fullName>
    </recommendedName>
</protein>
<feature type="transmembrane region" description="Helical" evidence="1">
    <location>
        <begin position="206"/>
        <end position="225"/>
    </location>
</feature>
<dbReference type="AlphaFoldDB" id="A0A316EC96"/>
<dbReference type="OrthoDB" id="1523022at2"/>
<evidence type="ECO:0000313" key="3">
    <source>
        <dbReference type="EMBL" id="PWK28502.1"/>
    </source>
</evidence>
<dbReference type="InterPro" id="IPR003675">
    <property type="entry name" value="Rce1/LyrA-like_dom"/>
</dbReference>
<sequence length="311" mass="35521">MTQFDNFQSQTERPLLSKILILVGFTFVFMTLGSMIGIAFFSYMTGMPLQQVAEFQKHLNEYQNMYDGVMALQTFSTPLPFIVASLFYWYYIEKQSIHALSFHEAKPLDFVLVALLVIGFMGFDALIIEMNQNMKLPEAWKGLEKAMKNSENATAELTKFLTDFHSISQLIVALVVVAVLAGVSEELLFRGVLQNIVLKATKNPHVAIWFSAFTFSFIHFQFFGFVPRMLLGALFGYLYFWTKSLWIPIVAHIVNNGFTLIMAYLSDMKMVNVDIEDTKSVPLSMALGSLIITILLLRWFWMNRVSETNKA</sequence>
<feature type="transmembrane region" description="Helical" evidence="1">
    <location>
        <begin position="167"/>
        <end position="185"/>
    </location>
</feature>